<gene>
    <name evidence="4" type="ORF">JCM5805K_0615</name>
    <name evidence="2" type="ORF">LL275_0552</name>
    <name evidence="3" type="ORF">LLUC11_0456</name>
</gene>
<dbReference type="PANTHER" id="PTHR37299:SF1">
    <property type="entry name" value="STAGE 0 SPORULATION PROTEIN A HOMOLOG"/>
    <property type="match status" value="1"/>
</dbReference>
<dbReference type="Proteomes" id="UP000192067">
    <property type="component" value="Chromosome"/>
</dbReference>
<reference evidence="6 7" key="2">
    <citation type="journal article" date="2017" name="BMC Genomics">
        <title>Comparative and functional genomics of the Lactococcus lactis taxon; insights into evolution and niche adaptation.</title>
        <authorList>
            <person name="Kelleher P."/>
            <person name="Bottacini F."/>
            <person name="Mahony J."/>
            <person name="Kilcawley K.N."/>
            <person name="van Sinderen D."/>
        </authorList>
    </citation>
    <scope>NUCLEOTIDE SEQUENCE [LARGE SCALE GENOMIC DNA]</scope>
    <source>
        <strain evidence="2 7">275</strain>
        <strain evidence="3 6">UC11</strain>
    </source>
</reference>
<dbReference type="AlphaFoldDB" id="A0A0B8QRC9"/>
<proteinExistence type="predicted"/>
<sequence>MSIYLYNEKVKLKKQIDPNIEEAEIVIVARRQEEFSAIVKEYHLEDLSSIDNEKLYLATNKGFEIVNIREILYLKSEKNYLDFHMTDGVIRVRSPLYFYEKKLALNFIKISRNTLVNFEQIRRLETDFVYGVLLYLGDEKLPVSRRYLANINKKLEEGAKK</sequence>
<dbReference type="EMBL" id="BBSI01000015">
    <property type="protein sequence ID" value="GAM79507.1"/>
    <property type="molecule type" value="Genomic_DNA"/>
</dbReference>
<dbReference type="PANTHER" id="PTHR37299">
    <property type="entry name" value="TRANSCRIPTIONAL REGULATOR-RELATED"/>
    <property type="match status" value="1"/>
</dbReference>
<dbReference type="InterPro" id="IPR046947">
    <property type="entry name" value="LytR-like"/>
</dbReference>
<reference evidence="4 5" key="1">
    <citation type="submission" date="2015-01" db="EMBL/GenBank/DDBJ databases">
        <title>Lactococcus lactis subsp.lactis JCM 5805 whole genome shotgun sequence.</title>
        <authorList>
            <person name="Fujii T."/>
            <person name="Tomita Y."/>
            <person name="Ikushima S."/>
            <person name="Fujiwara D."/>
        </authorList>
    </citation>
    <scope>NUCLEOTIDE SEQUENCE [LARGE SCALE GENOMIC DNA]</scope>
    <source>
        <strain evidence="4 5">JCM 5805</strain>
    </source>
</reference>
<dbReference type="Proteomes" id="UP000192085">
    <property type="component" value="Chromosome"/>
</dbReference>
<feature type="domain" description="HTH LytTR-type" evidence="1">
    <location>
        <begin position="55"/>
        <end position="157"/>
    </location>
</feature>
<name>A0A0B8QRC9_LACLL</name>
<protein>
    <submittedName>
        <fullName evidence="4">Response regulator of the LytR/AlgR family</fullName>
    </submittedName>
</protein>
<dbReference type="InterPro" id="IPR007492">
    <property type="entry name" value="LytTR_DNA-bd_dom"/>
</dbReference>
<dbReference type="EMBL" id="CP015897">
    <property type="protein sequence ID" value="ARD98187.1"/>
    <property type="molecule type" value="Genomic_DNA"/>
</dbReference>
<evidence type="ECO:0000313" key="3">
    <source>
        <dbReference type="EMBL" id="ARE12791.1"/>
    </source>
</evidence>
<dbReference type="GO" id="GO:0000156">
    <property type="term" value="F:phosphorelay response regulator activity"/>
    <property type="evidence" value="ECO:0007669"/>
    <property type="project" value="InterPro"/>
</dbReference>
<dbReference type="Pfam" id="PF04397">
    <property type="entry name" value="LytTR"/>
    <property type="match status" value="1"/>
</dbReference>
<evidence type="ECO:0000313" key="4">
    <source>
        <dbReference type="EMBL" id="GAM79507.1"/>
    </source>
</evidence>
<dbReference type="SMART" id="SM00850">
    <property type="entry name" value="LytTR"/>
    <property type="match status" value="1"/>
</dbReference>
<dbReference type="Proteomes" id="UP000031847">
    <property type="component" value="Unassembled WGS sequence"/>
</dbReference>
<evidence type="ECO:0000313" key="2">
    <source>
        <dbReference type="EMBL" id="ARD98187.1"/>
    </source>
</evidence>
<evidence type="ECO:0000313" key="5">
    <source>
        <dbReference type="Proteomes" id="UP000031847"/>
    </source>
</evidence>
<dbReference type="Gene3D" id="2.40.50.1020">
    <property type="entry name" value="LytTr DNA-binding domain"/>
    <property type="match status" value="1"/>
</dbReference>
<evidence type="ECO:0000313" key="7">
    <source>
        <dbReference type="Proteomes" id="UP000192085"/>
    </source>
</evidence>
<dbReference type="GO" id="GO:0003677">
    <property type="term" value="F:DNA binding"/>
    <property type="evidence" value="ECO:0007669"/>
    <property type="project" value="InterPro"/>
</dbReference>
<accession>A0A0B8QRC9</accession>
<evidence type="ECO:0000259" key="1">
    <source>
        <dbReference type="PROSITE" id="PS50930"/>
    </source>
</evidence>
<evidence type="ECO:0000313" key="6">
    <source>
        <dbReference type="Proteomes" id="UP000192067"/>
    </source>
</evidence>
<organism evidence="4 5">
    <name type="scientific">Lactococcus lactis subsp. lactis</name>
    <name type="common">Streptococcus lactis</name>
    <dbReference type="NCBI Taxonomy" id="1360"/>
    <lineage>
        <taxon>Bacteria</taxon>
        <taxon>Bacillati</taxon>
        <taxon>Bacillota</taxon>
        <taxon>Bacilli</taxon>
        <taxon>Lactobacillales</taxon>
        <taxon>Streptococcaceae</taxon>
        <taxon>Lactococcus</taxon>
    </lineage>
</organism>
<dbReference type="EMBL" id="CP015904">
    <property type="protein sequence ID" value="ARE12791.1"/>
    <property type="molecule type" value="Genomic_DNA"/>
</dbReference>
<dbReference type="PROSITE" id="PS50930">
    <property type="entry name" value="HTH_LYTTR"/>
    <property type="match status" value="1"/>
</dbReference>